<sequence>MVSLPRLASLLTTRLATLKPALKPATHLASLGAQVIAELVPGIRMSPNRRRILPANMGAGFIGAEIAMWWALSPSLLPKPWWVTAANLAVLQAVGHAAATGIHSILPRTNRRVSRKIYNATHIATGAITLTTTVVGLIRHRTQIRLIGQKNFGPKETIAGISVGTLGYGALLITGELTQHSINEVKLLIERFLPPWISFIAAVSVITLTTLTLADRVLLRRILHNSTIQAAHLNRMVFPGTEQPWEPERSGSPWSYEKWGAVGSQGRAVLSGGPRKDDIITVTRLSDTETHEPIRIFIGMVPGRSLSDQVDLVIHEMRRTGALRRDHIVINNSTGTGWITDWSAHTFEFLTGGNCVTISMQYSYLPSALSWYKDNDGPINAARMLIDAVLHELDQLPTGSRPKLFLAGESLGAYGLAEVWGDVEKLLGTADGVLLSGAPRFSDAMNALRTRRDASSSERLPVIDSGRHIRFAGEPEHLDMPATWQFPRMIVAQHASDPIVWWNAELFIRRPEWLKTPKQDHQDVFPRLRWMPFVTGWQVALDLLTSTSVPGGHGHNYHEEFIDYWAALLDREVTPELRHSIAYWIRANHIKR</sequence>
<dbReference type="SUPFAM" id="SSF53474">
    <property type="entry name" value="alpha/beta-Hydrolases"/>
    <property type="match status" value="1"/>
</dbReference>
<dbReference type="InterPro" id="IPR029058">
    <property type="entry name" value="AB_hydrolase_fold"/>
</dbReference>
<evidence type="ECO:0000313" key="5">
    <source>
        <dbReference type="Proteomes" id="UP000034037"/>
    </source>
</evidence>
<evidence type="ECO:0000259" key="2">
    <source>
        <dbReference type="Pfam" id="PF10081"/>
    </source>
</evidence>
<reference evidence="4 5" key="1">
    <citation type="submission" date="2015-04" db="EMBL/GenBank/DDBJ databases">
        <title>Complete Genome Sequence of Brevibacterium flavum ATCC 15168.</title>
        <authorList>
            <person name="Ahn J."/>
            <person name="Park G."/>
            <person name="Jeon W."/>
            <person name="Jang Y."/>
            <person name="Jang M."/>
            <person name="Lee H."/>
            <person name="Lee H."/>
        </authorList>
    </citation>
    <scope>NUCLEOTIDE SEQUENCE [LARGE SCALE GENOMIC DNA]</scope>
    <source>
        <strain evidence="4 5">ATCC 15168</strain>
    </source>
</reference>
<keyword evidence="5" id="KW-1185">Reference proteome</keyword>
<evidence type="ECO:0000256" key="1">
    <source>
        <dbReference type="SAM" id="Phobius"/>
    </source>
</evidence>
<dbReference type="InterPro" id="IPR027787">
    <property type="entry name" value="Alpha/beta-hydrolase_catalytic"/>
</dbReference>
<gene>
    <name evidence="4" type="ORF">YH66_14585</name>
</gene>
<dbReference type="EMBL" id="CP011309">
    <property type="protein sequence ID" value="AKF28665.1"/>
    <property type="molecule type" value="Genomic_DNA"/>
</dbReference>
<evidence type="ECO:0000313" key="4">
    <source>
        <dbReference type="EMBL" id="AKF28665.1"/>
    </source>
</evidence>
<accession>A0A0F6Z764</accession>
<organism evidence="4 5">
    <name type="scientific">[Brevibacterium] flavum</name>
    <dbReference type="NCBI Taxonomy" id="92706"/>
    <lineage>
        <taxon>Bacteria</taxon>
        <taxon>Bacillati</taxon>
        <taxon>Actinomycetota</taxon>
        <taxon>Actinomycetes</taxon>
        <taxon>Mycobacteriales</taxon>
        <taxon>Corynebacteriaceae</taxon>
        <taxon>Corynebacterium</taxon>
    </lineage>
</organism>
<keyword evidence="1" id="KW-0472">Membrane</keyword>
<dbReference type="PATRIC" id="fig|92706.3.peg.3063"/>
<dbReference type="ESTHER" id="corgl-q8nlm9">
    <property type="family name" value="Abhydrolase_9"/>
</dbReference>
<proteinExistence type="predicted"/>
<dbReference type="HOGENOM" id="CLU_023789_0_0_11"/>
<dbReference type="Proteomes" id="UP000034037">
    <property type="component" value="Chromosome"/>
</dbReference>
<dbReference type="AlphaFoldDB" id="A0A0F6Z764"/>
<dbReference type="Pfam" id="PF10081">
    <property type="entry name" value="Abhydrolase_9"/>
    <property type="match status" value="1"/>
</dbReference>
<keyword evidence="1" id="KW-1133">Transmembrane helix</keyword>
<feature type="transmembrane region" description="Helical" evidence="1">
    <location>
        <begin position="158"/>
        <end position="175"/>
    </location>
</feature>
<dbReference type="Pfam" id="PF15420">
    <property type="entry name" value="Abhydrolase_9_N"/>
    <property type="match status" value="1"/>
</dbReference>
<keyword evidence="1" id="KW-0812">Transmembrane</keyword>
<dbReference type="RefSeq" id="WP_003862582.1">
    <property type="nucleotide sequence ID" value="NZ_CP011309.1"/>
</dbReference>
<feature type="domain" description="Alpha/beta-hydrolase N-terminal" evidence="3">
    <location>
        <begin position="72"/>
        <end position="274"/>
    </location>
</feature>
<dbReference type="InterPro" id="IPR012037">
    <property type="entry name" value="Alpha/beta-hydrolase_fam"/>
</dbReference>
<feature type="domain" description="Alpha/beta-hydrolase catalytic" evidence="2">
    <location>
        <begin position="294"/>
        <end position="575"/>
    </location>
</feature>
<dbReference type="InterPro" id="IPR027788">
    <property type="entry name" value="Alpha/beta-hydrolase_N_dom"/>
</dbReference>
<evidence type="ECO:0000259" key="3">
    <source>
        <dbReference type="Pfam" id="PF15420"/>
    </source>
</evidence>
<feature type="transmembrane region" description="Helical" evidence="1">
    <location>
        <begin position="195"/>
        <end position="214"/>
    </location>
</feature>
<name>A0A0F6Z764_9CORY</name>
<dbReference type="PIRSF" id="PIRSF007542">
    <property type="entry name" value="UCP007542"/>
    <property type="match status" value="1"/>
</dbReference>
<feature type="transmembrane region" description="Helical" evidence="1">
    <location>
        <begin position="52"/>
        <end position="72"/>
    </location>
</feature>
<feature type="transmembrane region" description="Helical" evidence="1">
    <location>
        <begin position="117"/>
        <end position="138"/>
    </location>
</feature>
<protein>
    <submittedName>
        <fullName evidence="4">Membrane protein</fullName>
    </submittedName>
</protein>